<dbReference type="Proteomes" id="UP000230605">
    <property type="component" value="Chromosome 5"/>
</dbReference>
<keyword evidence="1" id="KW-0732">Signal</keyword>
<evidence type="ECO:0000313" key="4">
    <source>
        <dbReference type="Proteomes" id="UP000230605"/>
    </source>
</evidence>
<dbReference type="OrthoDB" id="10298411at2759"/>
<feature type="signal peptide" evidence="1">
    <location>
        <begin position="1"/>
        <end position="22"/>
    </location>
</feature>
<dbReference type="Proteomes" id="UP001302367">
    <property type="component" value="Chromosome 5"/>
</dbReference>
<proteinExistence type="predicted"/>
<accession>A0A2G5H7Y0</accession>
<reference evidence="2 4" key="1">
    <citation type="submission" date="2015-10" db="EMBL/GenBank/DDBJ databases">
        <title>The cercosporin biosynthetic gene cluster was horizontally transferred to several fungal lineages and shown to be expanded in Cercospora beticola based on microsynteny with recipient genomes.</title>
        <authorList>
            <person name="De Jonge R."/>
            <person name="Ebert M.K."/>
            <person name="Suttle J.C."/>
            <person name="Jurick Ii W.M."/>
            <person name="Secor G.A."/>
            <person name="Thomma B.P."/>
            <person name="Van De Peer Y."/>
            <person name="Bolton M.D."/>
        </authorList>
    </citation>
    <scope>NUCLEOTIDE SEQUENCE [LARGE SCALE GENOMIC DNA]</scope>
    <source>
        <strain evidence="2 4">09-40</strain>
    </source>
</reference>
<protein>
    <submittedName>
        <fullName evidence="2">Uncharacterized protein</fullName>
    </submittedName>
</protein>
<organism evidence="2 4">
    <name type="scientific">Cercospora beticola</name>
    <name type="common">Sugarbeet leaf spot fungus</name>
    <dbReference type="NCBI Taxonomy" id="122368"/>
    <lineage>
        <taxon>Eukaryota</taxon>
        <taxon>Fungi</taxon>
        <taxon>Dikarya</taxon>
        <taxon>Ascomycota</taxon>
        <taxon>Pezizomycotina</taxon>
        <taxon>Dothideomycetes</taxon>
        <taxon>Dothideomycetidae</taxon>
        <taxon>Mycosphaerellales</taxon>
        <taxon>Mycosphaerellaceae</taxon>
        <taxon>Cercospora</taxon>
    </lineage>
</organism>
<feature type="chain" id="PRO_5013572850" evidence="1">
    <location>
        <begin position="23"/>
        <end position="602"/>
    </location>
</feature>
<evidence type="ECO:0000313" key="3">
    <source>
        <dbReference type="EMBL" id="WPB03653.1"/>
    </source>
</evidence>
<evidence type="ECO:0000313" key="2">
    <source>
        <dbReference type="EMBL" id="PIA88639.1"/>
    </source>
</evidence>
<evidence type="ECO:0000256" key="1">
    <source>
        <dbReference type="SAM" id="SignalP"/>
    </source>
</evidence>
<keyword evidence="5" id="KW-1185">Reference proteome</keyword>
<evidence type="ECO:0000313" key="5">
    <source>
        <dbReference type="Proteomes" id="UP001302367"/>
    </source>
</evidence>
<reference evidence="3 5" key="2">
    <citation type="submission" date="2023-09" db="EMBL/GenBank/DDBJ databases">
        <title>Complete-Gapless Cercospora beticola genome.</title>
        <authorList>
            <person name="Wyatt N.A."/>
            <person name="Spanner R.E."/>
            <person name="Bolton M.D."/>
        </authorList>
    </citation>
    <scope>NUCLEOTIDE SEQUENCE [LARGE SCALE GENOMIC DNA]</scope>
    <source>
        <strain evidence="3">Cb09-40</strain>
    </source>
</reference>
<gene>
    <name evidence="2" type="ORF">CB0940_07687</name>
    <name evidence="3" type="ORF">RHO25_008294</name>
</gene>
<dbReference type="EMBL" id="CP134188">
    <property type="protein sequence ID" value="WPB03653.1"/>
    <property type="molecule type" value="Genomic_DNA"/>
</dbReference>
<name>A0A2G5H7Y0_CERBT</name>
<sequence>MHLNSFFTTLLLGASSFQLSSAATIHRRECKVPTPVDTSTCSIRPKAWGNPTVIKIGVPHSDELCGKLDALQRKKLPAIEHFRCKKDGCGLTKITFSMGYSPENVDWLNDSLAKVWPQVKFVCPRDLDYEEKILKRECKVPMPAHTSSCKPDNQGLTPAWHIKIGEPHTNELCGKLDALQRTNSGIDNFRCRKDGCGLTKIDFSMKLSNKNAKWINDNLSSVWPEVKFECPLDWKRDVPALFKRECKKPTPKDTSINKVEGAGNRDWWRIKIGVPYSKELCGKLDALRKEIPDFHHFSCKKDGCGLTKIHFVLDHWEKETKMVTEALTKVWPQVKFDIPKNYAESQRVNKGIKNIKRGCDAAQEPNTQTCEIAGSGSDTQWHIKIGVKPNKDTCKALKGYKDGGFHDFHCDDDECHNTKLDFKMDHNQTNAKFINTLLAFTYPEVKDGYTCPLHAKRDETGTKPEKREASMPEDYRTDDEIWAESWKEEPDGKYYHCEREDDNKKYRYVIDLPKPEDECDVLMRLVQGAPKDVTKVRCEMKQSGRTTVYIDMRSFDDTNALDWVTKMLRTMFKDGLKANGGDYHKCPKAVIEETAQGEGASL</sequence>
<dbReference type="AlphaFoldDB" id="A0A2G5H7Y0"/>
<dbReference type="EMBL" id="LKMD01000108">
    <property type="protein sequence ID" value="PIA88639.1"/>
    <property type="molecule type" value="Genomic_DNA"/>
</dbReference>